<keyword evidence="1" id="KW-0808">Transferase</keyword>
<reference evidence="1" key="1">
    <citation type="journal article" date="2019" name="Sci. Rep.">
        <title>Draft genome of Tanacetum cinerariifolium, the natural source of mosquito coil.</title>
        <authorList>
            <person name="Yamashiro T."/>
            <person name="Shiraishi A."/>
            <person name="Satake H."/>
            <person name="Nakayama K."/>
        </authorList>
    </citation>
    <scope>NUCLEOTIDE SEQUENCE</scope>
</reference>
<dbReference type="AlphaFoldDB" id="A0A6L2KFQ1"/>
<keyword evidence="1" id="KW-0418">Kinase</keyword>
<organism evidence="1">
    <name type="scientific">Tanacetum cinerariifolium</name>
    <name type="common">Dalmatian daisy</name>
    <name type="synonym">Chrysanthemum cinerariifolium</name>
    <dbReference type="NCBI Taxonomy" id="118510"/>
    <lineage>
        <taxon>Eukaryota</taxon>
        <taxon>Viridiplantae</taxon>
        <taxon>Streptophyta</taxon>
        <taxon>Embryophyta</taxon>
        <taxon>Tracheophyta</taxon>
        <taxon>Spermatophyta</taxon>
        <taxon>Magnoliopsida</taxon>
        <taxon>eudicotyledons</taxon>
        <taxon>Gunneridae</taxon>
        <taxon>Pentapetalae</taxon>
        <taxon>asterids</taxon>
        <taxon>campanulids</taxon>
        <taxon>Asterales</taxon>
        <taxon>Asteraceae</taxon>
        <taxon>Asteroideae</taxon>
        <taxon>Anthemideae</taxon>
        <taxon>Anthemidinae</taxon>
        <taxon>Tanacetum</taxon>
    </lineage>
</organism>
<evidence type="ECO:0000313" key="1">
    <source>
        <dbReference type="EMBL" id="GEU48281.1"/>
    </source>
</evidence>
<dbReference type="EMBL" id="BKCJ010002398">
    <property type="protein sequence ID" value="GEU48281.1"/>
    <property type="molecule type" value="Genomic_DNA"/>
</dbReference>
<proteinExistence type="predicted"/>
<sequence>MFQILFNVWVRMGHHEYSLGLVRFLQARSHLERGSVEELIDTNLLLEPCNMDVMLKMGLPGLRCVVTEPKQRFHDTSSWRWIQELCCGVYQRVDTGDGAYDQLLH</sequence>
<gene>
    <name evidence="1" type="ORF">Tci_020259</name>
</gene>
<dbReference type="GO" id="GO:0016301">
    <property type="term" value="F:kinase activity"/>
    <property type="evidence" value="ECO:0007669"/>
    <property type="project" value="UniProtKB-KW"/>
</dbReference>
<accession>A0A6L2KFQ1</accession>
<comment type="caution">
    <text evidence="1">The sequence shown here is derived from an EMBL/GenBank/DDBJ whole genome shotgun (WGS) entry which is preliminary data.</text>
</comment>
<protein>
    <submittedName>
        <fullName evidence="1">Probable serine/threonine-protein kinase PBL11</fullName>
    </submittedName>
</protein>
<name>A0A6L2KFQ1_TANCI</name>